<dbReference type="OrthoDB" id="10306270at2759"/>
<accession>A0A135RY65</accession>
<proteinExistence type="predicted"/>
<comment type="caution">
    <text evidence="1">The sequence shown here is derived from an EMBL/GenBank/DDBJ whole genome shotgun (WGS) entry which is preliminary data.</text>
</comment>
<reference evidence="1 2" key="1">
    <citation type="submission" date="2014-02" db="EMBL/GenBank/DDBJ databases">
        <title>The genome sequence of Colletotrichum nymphaeae SA-01.</title>
        <authorList>
            <person name="Baroncelli R."/>
            <person name="Thon M.R."/>
        </authorList>
    </citation>
    <scope>NUCLEOTIDE SEQUENCE [LARGE SCALE GENOMIC DNA]</scope>
    <source>
        <strain evidence="1 2">SA-01</strain>
    </source>
</reference>
<name>A0A135RY65_9PEZI</name>
<sequence length="318" mass="36085">MSHNIIRHSYSYLQMLASPFYPGSIQKFDSFRTLYIVTTNPLFYVSPWRCCECLTAALTMEPMQDDNRRIARPLLIPIAQLRWVVLYWDTKDSNDETASGSLQALSLCCSASSSDCSFIKGAMSGDVEVEFPDFLRTEVPRLLQDKEYVVIPYLLAASLDESESESLRAFVSQARSADYTNNPIWHFLVWSAINGKTGPTIQDWIKSEEAGNVLEELRLAWTEVCHSPKFVFIVLSVLGFRRLMNLSEPDLHQCFKESVCEENEEAEDDQVDRFLFPSLGGFVEGKIAITEFNIHQLIPPLRDAVQNEYYTGLTTGTG</sequence>
<dbReference type="Proteomes" id="UP000070054">
    <property type="component" value="Unassembled WGS sequence"/>
</dbReference>
<gene>
    <name evidence="1" type="ORF">CNYM01_11256</name>
</gene>
<organism evidence="1 2">
    <name type="scientific">Colletotrichum nymphaeae SA-01</name>
    <dbReference type="NCBI Taxonomy" id="1460502"/>
    <lineage>
        <taxon>Eukaryota</taxon>
        <taxon>Fungi</taxon>
        <taxon>Dikarya</taxon>
        <taxon>Ascomycota</taxon>
        <taxon>Pezizomycotina</taxon>
        <taxon>Sordariomycetes</taxon>
        <taxon>Hypocreomycetidae</taxon>
        <taxon>Glomerellales</taxon>
        <taxon>Glomerellaceae</taxon>
        <taxon>Colletotrichum</taxon>
        <taxon>Colletotrichum acutatum species complex</taxon>
    </lineage>
</organism>
<dbReference type="AlphaFoldDB" id="A0A135RY65"/>
<keyword evidence="2" id="KW-1185">Reference proteome</keyword>
<protein>
    <submittedName>
        <fullName evidence="1">Uncharacterized protein</fullName>
    </submittedName>
</protein>
<evidence type="ECO:0000313" key="1">
    <source>
        <dbReference type="EMBL" id="KXH28623.1"/>
    </source>
</evidence>
<dbReference type="EMBL" id="JEMN01001713">
    <property type="protein sequence ID" value="KXH28623.1"/>
    <property type="molecule type" value="Genomic_DNA"/>
</dbReference>
<evidence type="ECO:0000313" key="2">
    <source>
        <dbReference type="Proteomes" id="UP000070054"/>
    </source>
</evidence>